<sequence>MAESPEDLFARITEQVGEGGRLPMTPAVDWDVFPWEVVDGAIVPKVLAAPLPVENPREGDPGGKACALCSGGNHSVPIWENEAWTLRPMARGGLPLILMLEPKEHLDYTDLSDEQAAELGRLSLWIARIMEHLDHVGRAHVMRIGDGSAHLHVWFIARPARFGSILGSFAIEYDDMLPATPEENWLADQRTVAQRLALHDGRALV</sequence>
<evidence type="ECO:0000313" key="1">
    <source>
        <dbReference type="EMBL" id="RNL77674.1"/>
    </source>
</evidence>
<gene>
    <name evidence="1" type="ORF">EFL95_16850</name>
</gene>
<name>A0A3N0DPV8_9ACTN</name>
<comment type="caution">
    <text evidence="1">The sequence shown here is derived from an EMBL/GenBank/DDBJ whole genome shotgun (WGS) entry which is preliminary data.</text>
</comment>
<evidence type="ECO:0000313" key="2">
    <source>
        <dbReference type="Proteomes" id="UP000277094"/>
    </source>
</evidence>
<dbReference type="EMBL" id="RJSG01000003">
    <property type="protein sequence ID" value="RNL77674.1"/>
    <property type="molecule type" value="Genomic_DNA"/>
</dbReference>
<protein>
    <recommendedName>
        <fullName evidence="3">HIT domain-containing protein</fullName>
    </recommendedName>
</protein>
<dbReference type="AlphaFoldDB" id="A0A3N0DPV8"/>
<keyword evidence="2" id="KW-1185">Reference proteome</keyword>
<dbReference type="InterPro" id="IPR036265">
    <property type="entry name" value="HIT-like_sf"/>
</dbReference>
<evidence type="ECO:0008006" key="3">
    <source>
        <dbReference type="Google" id="ProtNLM"/>
    </source>
</evidence>
<dbReference type="RefSeq" id="WP_123235259.1">
    <property type="nucleotide sequence ID" value="NZ_RJSG01000003.1"/>
</dbReference>
<proteinExistence type="predicted"/>
<dbReference type="Gene3D" id="3.30.428.10">
    <property type="entry name" value="HIT-like"/>
    <property type="match status" value="1"/>
</dbReference>
<dbReference type="Proteomes" id="UP000277094">
    <property type="component" value="Unassembled WGS sequence"/>
</dbReference>
<dbReference type="OrthoDB" id="3867598at2"/>
<reference evidence="1 2" key="1">
    <citation type="submission" date="2018-11" db="EMBL/GenBank/DDBJ databases">
        <authorList>
            <person name="Li F."/>
        </authorList>
    </citation>
    <scope>NUCLEOTIDE SEQUENCE [LARGE SCALE GENOMIC DNA]</scope>
    <source>
        <strain evidence="1 2">KIS18-7</strain>
    </source>
</reference>
<organism evidence="1 2">
    <name type="scientific">Nocardioides marmorisolisilvae</name>
    <dbReference type="NCBI Taxonomy" id="1542737"/>
    <lineage>
        <taxon>Bacteria</taxon>
        <taxon>Bacillati</taxon>
        <taxon>Actinomycetota</taxon>
        <taxon>Actinomycetes</taxon>
        <taxon>Propionibacteriales</taxon>
        <taxon>Nocardioidaceae</taxon>
        <taxon>Nocardioides</taxon>
    </lineage>
</organism>
<dbReference type="SUPFAM" id="SSF54197">
    <property type="entry name" value="HIT-like"/>
    <property type="match status" value="1"/>
</dbReference>
<accession>A0A3N0DPV8</accession>